<feature type="region of interest" description="Disordered" evidence="9">
    <location>
        <begin position="556"/>
        <end position="598"/>
    </location>
</feature>
<dbReference type="PANTHER" id="PTHR11905:SF247">
    <property type="entry name" value="PEPTIDASE M12B DOMAIN-CONTAINING PROTEIN"/>
    <property type="match status" value="1"/>
</dbReference>
<feature type="compositionally biased region" description="Low complexity" evidence="9">
    <location>
        <begin position="556"/>
        <end position="573"/>
    </location>
</feature>
<evidence type="ECO:0000256" key="5">
    <source>
        <dbReference type="ARBA" id="ARBA00023049"/>
    </source>
</evidence>
<proteinExistence type="predicted"/>
<keyword evidence="13" id="KW-1185">Reference proteome</keyword>
<dbReference type="Pfam" id="PF13688">
    <property type="entry name" value="Reprolysin_5"/>
    <property type="match status" value="1"/>
</dbReference>
<organism evidence="12 13">
    <name type="scientific">Chironomus riparius</name>
    <dbReference type="NCBI Taxonomy" id="315576"/>
    <lineage>
        <taxon>Eukaryota</taxon>
        <taxon>Metazoa</taxon>
        <taxon>Ecdysozoa</taxon>
        <taxon>Arthropoda</taxon>
        <taxon>Hexapoda</taxon>
        <taxon>Insecta</taxon>
        <taxon>Pterygota</taxon>
        <taxon>Neoptera</taxon>
        <taxon>Endopterygota</taxon>
        <taxon>Diptera</taxon>
        <taxon>Nematocera</taxon>
        <taxon>Chironomoidea</taxon>
        <taxon>Chironomidae</taxon>
        <taxon>Chironominae</taxon>
        <taxon>Chironomus</taxon>
    </lineage>
</organism>
<dbReference type="GO" id="GO:0004222">
    <property type="term" value="F:metalloendopeptidase activity"/>
    <property type="evidence" value="ECO:0007669"/>
    <property type="project" value="InterPro"/>
</dbReference>
<keyword evidence="7" id="KW-0325">Glycoprotein</keyword>
<dbReference type="SUPFAM" id="SSF55486">
    <property type="entry name" value="Metalloproteases ('zincins'), catalytic domain"/>
    <property type="match status" value="1"/>
</dbReference>
<evidence type="ECO:0000256" key="9">
    <source>
        <dbReference type="SAM" id="MobiDB-lite"/>
    </source>
</evidence>
<evidence type="ECO:0000313" key="13">
    <source>
        <dbReference type="Proteomes" id="UP001153620"/>
    </source>
</evidence>
<dbReference type="AlphaFoldDB" id="A0A9N9RHH8"/>
<keyword evidence="4 8" id="KW-0862">Zinc</keyword>
<evidence type="ECO:0000256" key="8">
    <source>
        <dbReference type="PROSITE-ProRule" id="PRU00276"/>
    </source>
</evidence>
<dbReference type="InterPro" id="IPR001590">
    <property type="entry name" value="Peptidase_M12B"/>
</dbReference>
<feature type="signal peptide" evidence="10">
    <location>
        <begin position="1"/>
        <end position="23"/>
    </location>
</feature>
<comment type="caution">
    <text evidence="8">Lacks conserved residue(s) required for the propagation of feature annotation.</text>
</comment>
<keyword evidence="1" id="KW-0645">Protease</keyword>
<dbReference type="EMBL" id="OU895877">
    <property type="protein sequence ID" value="CAG9798040.1"/>
    <property type="molecule type" value="Genomic_DNA"/>
</dbReference>
<keyword evidence="5" id="KW-0482">Metalloprotease</keyword>
<feature type="binding site" evidence="8">
    <location>
        <position position="417"/>
    </location>
    <ligand>
        <name>Zn(2+)</name>
        <dbReference type="ChEBI" id="CHEBI:29105"/>
        <note>catalytic</note>
    </ligand>
</feature>
<evidence type="ECO:0000313" key="12">
    <source>
        <dbReference type="EMBL" id="CAG9798040.1"/>
    </source>
</evidence>
<feature type="binding site" evidence="8">
    <location>
        <position position="407"/>
    </location>
    <ligand>
        <name>Zn(2+)</name>
        <dbReference type="ChEBI" id="CHEBI:29105"/>
        <note>catalytic</note>
    </ligand>
</feature>
<dbReference type="Pfam" id="PF17771">
    <property type="entry name" value="ADAMTS_CR_2"/>
    <property type="match status" value="1"/>
</dbReference>
<sequence length="789" mass="89819">MKMSKILTLLCLCLNFILTKTNSVSMRSSLHKFMDNEELQFYFGTNLISSLPDYEIVDLPESLWSGRESVTANADEDDSKYVNFKVFNKQVELNLFPNKYLISPYTRIVKKSGNKTLNKYYANSKPKFCHYIHNNNYSTAAISNCERTEIHGLIFLPDDSFEILPLTTRLKSLMPENLPEDATRSTAFTKIPHLVKKSKFTMGTFENDFIVTNFRRPSGKKPQNNNKNKRERGIDYDRPTVELGLFFDEEFYKIFSPFFDDDEKKLEDFILSYINGVQSLYHHHSLGRKIDLTIVYLEIMEKQPHDMPHAYGERNELLDNFCDYQKKINPKDDRDPQHYDMSVYVSGLDFFAWDKNNNKNGVTMGLATVSGVCQENYNCLIAEFGTNNQFGRPYPSAGFTSVYILAHEIGHNLGMNHDATDNSCSKEGYVMSPSRGTQGETTWSSCSASVMRKLDWAKCLFDTPSVTKYDAWKHHGKPGISYTAKDQCEILLRDRDAIPFINGQESTLCENLHCRTPNRSGFYFAGPALPGTDCGKGKWCDGGQCVTKNLNSLTSTTSRSTTKATKATTSVTTQKPAYKPTTKPVSKPTIKSTVKPASEPTPIPYMTNNCKSPCLKASKGVQPAIRSCIKGSKCDGTLINLEICDDRKLCSTRKTVVEYGTQKCREFSRKLNNVDSKGLGLQAYYEPLRLWMPCTIFCKHKNNTSYFTPRVELNKLGIDGYFPDGTWCHREGNVDYYCLHHHCLPQDTQISKTQIHPLTNVVLPEEAFRLRFDSTGSEEQNVQFFTFRP</sequence>
<reference evidence="12" key="1">
    <citation type="submission" date="2022-01" db="EMBL/GenBank/DDBJ databases">
        <authorList>
            <person name="King R."/>
        </authorList>
    </citation>
    <scope>NUCLEOTIDE SEQUENCE</scope>
</reference>
<dbReference type="OrthoDB" id="9942326at2759"/>
<evidence type="ECO:0000256" key="10">
    <source>
        <dbReference type="SAM" id="SignalP"/>
    </source>
</evidence>
<dbReference type="GO" id="GO:0006508">
    <property type="term" value="P:proteolysis"/>
    <property type="evidence" value="ECO:0007669"/>
    <property type="project" value="UniProtKB-KW"/>
</dbReference>
<dbReference type="GO" id="GO:0046872">
    <property type="term" value="F:metal ion binding"/>
    <property type="evidence" value="ECO:0007669"/>
    <property type="project" value="UniProtKB-KW"/>
</dbReference>
<dbReference type="PROSITE" id="PS50215">
    <property type="entry name" value="ADAM_MEPRO"/>
    <property type="match status" value="1"/>
</dbReference>
<gene>
    <name evidence="12" type="ORF">CHIRRI_LOCUS1025</name>
</gene>
<evidence type="ECO:0000256" key="6">
    <source>
        <dbReference type="ARBA" id="ARBA00023157"/>
    </source>
</evidence>
<evidence type="ECO:0000256" key="3">
    <source>
        <dbReference type="ARBA" id="ARBA00022801"/>
    </source>
</evidence>
<evidence type="ECO:0000256" key="1">
    <source>
        <dbReference type="ARBA" id="ARBA00022670"/>
    </source>
</evidence>
<keyword evidence="10" id="KW-0732">Signal</keyword>
<accession>A0A9N9RHH8</accession>
<dbReference type="PANTHER" id="PTHR11905">
    <property type="entry name" value="ADAM A DISINTEGRIN AND METALLOPROTEASE DOMAIN"/>
    <property type="match status" value="1"/>
</dbReference>
<name>A0A9N9RHH8_9DIPT</name>
<dbReference type="Gene3D" id="3.40.1620.60">
    <property type="match status" value="1"/>
</dbReference>
<keyword evidence="2 8" id="KW-0479">Metal-binding</keyword>
<feature type="chain" id="PRO_5040303135" description="Peptidase M12B domain-containing protein" evidence="10">
    <location>
        <begin position="24"/>
        <end position="789"/>
    </location>
</feature>
<keyword evidence="6" id="KW-1015">Disulfide bond</keyword>
<feature type="active site" evidence="8">
    <location>
        <position position="408"/>
    </location>
</feature>
<feature type="domain" description="Peptidase M12B" evidence="11">
    <location>
        <begin position="239"/>
        <end position="454"/>
    </location>
</feature>
<keyword evidence="3" id="KW-0378">Hydrolase</keyword>
<feature type="binding site" evidence="8">
    <location>
        <position position="411"/>
    </location>
    <ligand>
        <name>Zn(2+)</name>
        <dbReference type="ChEBI" id="CHEBI:29105"/>
        <note>catalytic</note>
    </ligand>
</feature>
<evidence type="ECO:0000256" key="4">
    <source>
        <dbReference type="ARBA" id="ARBA00022833"/>
    </source>
</evidence>
<dbReference type="Gene3D" id="3.40.390.10">
    <property type="entry name" value="Collagenase (Catalytic Domain)"/>
    <property type="match status" value="1"/>
</dbReference>
<dbReference type="Proteomes" id="UP001153620">
    <property type="component" value="Chromosome 1"/>
</dbReference>
<dbReference type="InterPro" id="IPR041645">
    <property type="entry name" value="ADAMTS_CR_2"/>
</dbReference>
<evidence type="ECO:0000256" key="7">
    <source>
        <dbReference type="ARBA" id="ARBA00023180"/>
    </source>
</evidence>
<evidence type="ECO:0000256" key="2">
    <source>
        <dbReference type="ARBA" id="ARBA00022723"/>
    </source>
</evidence>
<dbReference type="InterPro" id="IPR024079">
    <property type="entry name" value="MetalloPept_cat_dom_sf"/>
</dbReference>
<reference evidence="12" key="2">
    <citation type="submission" date="2022-10" db="EMBL/GenBank/DDBJ databases">
        <authorList>
            <consortium name="ENA_rothamsted_submissions"/>
            <consortium name="culmorum"/>
            <person name="King R."/>
        </authorList>
    </citation>
    <scope>NUCLEOTIDE SEQUENCE</scope>
</reference>
<protein>
    <recommendedName>
        <fullName evidence="11">Peptidase M12B domain-containing protein</fullName>
    </recommendedName>
</protein>
<evidence type="ECO:0000259" key="11">
    <source>
        <dbReference type="PROSITE" id="PS50215"/>
    </source>
</evidence>